<comment type="caution">
    <text evidence="2">The sequence shown here is derived from an EMBL/GenBank/DDBJ whole genome shotgun (WGS) entry which is preliminary data.</text>
</comment>
<evidence type="ECO:0000313" key="2">
    <source>
        <dbReference type="EMBL" id="MBE1556791.1"/>
    </source>
</evidence>
<dbReference type="Gene3D" id="3.10.290.30">
    <property type="entry name" value="MM3350-like"/>
    <property type="match status" value="1"/>
</dbReference>
<name>A0A927MMM8_9BACL</name>
<evidence type="ECO:0000313" key="3">
    <source>
        <dbReference type="Proteomes" id="UP000658225"/>
    </source>
</evidence>
<dbReference type="SUPFAM" id="SSF159941">
    <property type="entry name" value="MM3350-like"/>
    <property type="match status" value="1"/>
</dbReference>
<dbReference type="InterPro" id="IPR024047">
    <property type="entry name" value="MM3350-like_sf"/>
</dbReference>
<proteinExistence type="predicted"/>
<dbReference type="AlphaFoldDB" id="A0A927MMM8"/>
<dbReference type="RefSeq" id="WP_192600406.1">
    <property type="nucleotide sequence ID" value="NZ_JADBEL010000036.1"/>
</dbReference>
<dbReference type="InterPro" id="IPR012912">
    <property type="entry name" value="Plasmid_pRiA4b_Orf3-like"/>
</dbReference>
<dbReference type="GO" id="GO:0004765">
    <property type="term" value="F:shikimate kinase activity"/>
    <property type="evidence" value="ECO:0007669"/>
    <property type="project" value="UniProtKB-EC"/>
</dbReference>
<gene>
    <name evidence="2" type="ORF">H4683_003917</name>
</gene>
<dbReference type="EC" id="2.7.1.71" evidence="2"/>
<keyword evidence="2" id="KW-0808">Transferase</keyword>
<sequence>MNTQTIKDICKGELTEEKIELLTAELQSYRQGEEEALMEFIFEVIGELLQKKEVKKVIKLKKVIKKVLSSNSKNGFPDSAVSNPEAPKKQPIQMSFESIAAGNDEKKTGTEIRTKKTTIQPDTFISTSLVANFDEFANYMSGHAVQLTKTKEYISRKHLPTINELMTEKSIDWTPNTEQEYYPFIHFIYHLALSGRLLEKVSVKSGQLQLIETDRMKIYRKLTDVEKYFFLLETFWVDVNWAKLQDKHHNSIAIQLVEIFSVLSGEEPEQSWNTRDPLTRVGQILKGNTYDWNYFLLYFEWLGLWVCEEDLERKAQRGSKNVYYARKITISPFGAKIIPILLFSRNAQAWNIAFRREAGEFNAIPGSVLEDLFTGELSDDALDRLQVNTKKDQSAQLFFQPFVDLFSKDELQRTLPRNRKKFMDGSYTFKVSLSKGTWRKVTLSAKHTMEDLHQIIIKAFQFDDDHLYSFFMDGRKWSHDCIASPMDDSGHADASKVQIGAQGLFPKQNFLYVFDYGDEWTFVVEIDQINENILELVNPYVKAEKGKAPQQYADFY</sequence>
<organism evidence="2 3">
    <name type="scientific">Sporosarcina limicola</name>
    <dbReference type="NCBI Taxonomy" id="34101"/>
    <lineage>
        <taxon>Bacteria</taxon>
        <taxon>Bacillati</taxon>
        <taxon>Bacillota</taxon>
        <taxon>Bacilli</taxon>
        <taxon>Bacillales</taxon>
        <taxon>Caryophanaceae</taxon>
        <taxon>Sporosarcina</taxon>
    </lineage>
</organism>
<protein>
    <submittedName>
        <fullName evidence="2">Shikimate kinase</fullName>
        <ecNumber evidence="2">2.7.1.71</ecNumber>
    </submittedName>
</protein>
<feature type="domain" description="Plasmid pRiA4b Orf3-like" evidence="1">
    <location>
        <begin position="427"/>
        <end position="550"/>
    </location>
</feature>
<dbReference type="PANTHER" id="PTHR41878">
    <property type="entry name" value="LEXA REPRESSOR-RELATED"/>
    <property type="match status" value="1"/>
</dbReference>
<dbReference type="Proteomes" id="UP000658225">
    <property type="component" value="Unassembled WGS sequence"/>
</dbReference>
<dbReference type="PANTHER" id="PTHR41878:SF1">
    <property type="entry name" value="TNPR PROTEIN"/>
    <property type="match status" value="1"/>
</dbReference>
<dbReference type="EMBL" id="JADBEL010000036">
    <property type="protein sequence ID" value="MBE1556791.1"/>
    <property type="molecule type" value="Genomic_DNA"/>
</dbReference>
<accession>A0A927MMM8</accession>
<keyword evidence="2" id="KW-0418">Kinase</keyword>
<evidence type="ECO:0000259" key="1">
    <source>
        <dbReference type="Pfam" id="PF07929"/>
    </source>
</evidence>
<dbReference type="Pfam" id="PF07929">
    <property type="entry name" value="PRiA4_ORF3"/>
    <property type="match status" value="1"/>
</dbReference>
<keyword evidence="3" id="KW-1185">Reference proteome</keyword>
<reference evidence="2" key="1">
    <citation type="submission" date="2020-10" db="EMBL/GenBank/DDBJ databases">
        <title>Genomic Encyclopedia of Type Strains, Phase IV (KMG-IV): sequencing the most valuable type-strain genomes for metagenomic binning, comparative biology and taxonomic classification.</title>
        <authorList>
            <person name="Goeker M."/>
        </authorList>
    </citation>
    <scope>NUCLEOTIDE SEQUENCE</scope>
    <source>
        <strain evidence="2">DSM 13886</strain>
    </source>
</reference>